<name>A0ABW2GHX3_9ACTN</name>
<gene>
    <name evidence="1" type="ORF">ACFQLX_19080</name>
</gene>
<sequence>MAKNRPRSVTLAEIVASLPPAPEPSVEGVLSPAGRKEFVDDTGRRWLRVRGPLDPRVARRLVARADALIVGEVGGGRLRHVPPADRETTWHRVKERPTGDSVPGYAPYEFVSEDGMTLLYFEEGC</sequence>
<proteinExistence type="predicted"/>
<reference evidence="2" key="1">
    <citation type="journal article" date="2019" name="Int. J. Syst. Evol. Microbiol.">
        <title>The Global Catalogue of Microorganisms (GCM) 10K type strain sequencing project: providing services to taxonomists for standard genome sequencing and annotation.</title>
        <authorList>
            <consortium name="The Broad Institute Genomics Platform"/>
            <consortium name="The Broad Institute Genome Sequencing Center for Infectious Disease"/>
            <person name="Wu L."/>
            <person name="Ma J."/>
        </authorList>
    </citation>
    <scope>NUCLEOTIDE SEQUENCE [LARGE SCALE GENOMIC DNA]</scope>
    <source>
        <strain evidence="2">CGMCC 1.13681</strain>
    </source>
</reference>
<protein>
    <submittedName>
        <fullName evidence="1">Uncharacterized protein</fullName>
    </submittedName>
</protein>
<dbReference type="EMBL" id="JBHSZO010000031">
    <property type="protein sequence ID" value="MFC7220250.1"/>
    <property type="molecule type" value="Genomic_DNA"/>
</dbReference>
<evidence type="ECO:0000313" key="2">
    <source>
        <dbReference type="Proteomes" id="UP001596413"/>
    </source>
</evidence>
<organism evidence="1 2">
    <name type="scientific">Streptomyces polyrhachis</name>
    <dbReference type="NCBI Taxonomy" id="1282885"/>
    <lineage>
        <taxon>Bacteria</taxon>
        <taxon>Bacillati</taxon>
        <taxon>Actinomycetota</taxon>
        <taxon>Actinomycetes</taxon>
        <taxon>Kitasatosporales</taxon>
        <taxon>Streptomycetaceae</taxon>
        <taxon>Streptomyces</taxon>
    </lineage>
</organism>
<evidence type="ECO:0000313" key="1">
    <source>
        <dbReference type="EMBL" id="MFC7220250.1"/>
    </source>
</evidence>
<keyword evidence="2" id="KW-1185">Reference proteome</keyword>
<accession>A0ABW2GHX3</accession>
<comment type="caution">
    <text evidence="1">The sequence shown here is derived from an EMBL/GenBank/DDBJ whole genome shotgun (WGS) entry which is preliminary data.</text>
</comment>
<dbReference type="RefSeq" id="WP_386416808.1">
    <property type="nucleotide sequence ID" value="NZ_JBHSZO010000031.1"/>
</dbReference>
<dbReference type="Proteomes" id="UP001596413">
    <property type="component" value="Unassembled WGS sequence"/>
</dbReference>